<feature type="region of interest" description="Disordered" evidence="1">
    <location>
        <begin position="234"/>
        <end position="349"/>
    </location>
</feature>
<dbReference type="PANTHER" id="PTHR31286">
    <property type="entry name" value="GLYCINE-RICH CELL WALL STRUCTURAL PROTEIN 1.8-LIKE"/>
    <property type="match status" value="1"/>
</dbReference>
<reference evidence="3 4" key="1">
    <citation type="journal article" date="2023" name="Int. J. Mol. Sci.">
        <title>De Novo Assembly and Annotation of 11 Diverse Shrub Willow (Salix) Genomes Reveals Novel Gene Organization in Sex-Linked Regions.</title>
        <authorList>
            <person name="Hyden B."/>
            <person name="Feng K."/>
            <person name="Yates T.B."/>
            <person name="Jawdy S."/>
            <person name="Cereghino C."/>
            <person name="Smart L.B."/>
            <person name="Muchero W."/>
        </authorList>
    </citation>
    <scope>NUCLEOTIDE SEQUENCE [LARGE SCALE GENOMIC DNA]</scope>
    <source>
        <tissue evidence="3">Shoot tip</tissue>
    </source>
</reference>
<evidence type="ECO:0000313" key="3">
    <source>
        <dbReference type="EMBL" id="KAJ6399836.1"/>
    </source>
</evidence>
<feature type="compositionally biased region" description="Low complexity" evidence="1">
    <location>
        <begin position="387"/>
        <end position="404"/>
    </location>
</feature>
<accession>A0AAD6J6H3</accession>
<dbReference type="InterPro" id="IPR025558">
    <property type="entry name" value="DUF4283"/>
</dbReference>
<protein>
    <recommendedName>
        <fullName evidence="2">DUF4283 domain-containing protein</fullName>
    </recommendedName>
</protein>
<feature type="compositionally biased region" description="Polar residues" evidence="1">
    <location>
        <begin position="250"/>
        <end position="286"/>
    </location>
</feature>
<name>A0AAD6J6H3_9ROSI</name>
<feature type="compositionally biased region" description="Pro residues" evidence="1">
    <location>
        <begin position="316"/>
        <end position="329"/>
    </location>
</feature>
<proteinExistence type="predicted"/>
<evidence type="ECO:0000259" key="2">
    <source>
        <dbReference type="Pfam" id="PF14111"/>
    </source>
</evidence>
<dbReference type="AlphaFoldDB" id="A0AAD6J6H3"/>
<evidence type="ECO:0000256" key="1">
    <source>
        <dbReference type="SAM" id="MobiDB-lite"/>
    </source>
</evidence>
<evidence type="ECO:0000313" key="4">
    <source>
        <dbReference type="Proteomes" id="UP001162972"/>
    </source>
</evidence>
<feature type="domain" description="DUF4283" evidence="2">
    <location>
        <begin position="50"/>
        <end position="128"/>
    </location>
</feature>
<dbReference type="Proteomes" id="UP001162972">
    <property type="component" value="Chromosome 14"/>
</dbReference>
<dbReference type="PANTHER" id="PTHR31286:SF99">
    <property type="entry name" value="DUF4283 DOMAIN-CONTAINING PROTEIN"/>
    <property type="match status" value="1"/>
</dbReference>
<feature type="compositionally biased region" description="Basic residues" evidence="1">
    <location>
        <begin position="330"/>
        <end position="340"/>
    </location>
</feature>
<feature type="compositionally biased region" description="Basic residues" evidence="1">
    <location>
        <begin position="410"/>
        <end position="425"/>
    </location>
</feature>
<dbReference type="EMBL" id="JAPFFJ010000019">
    <property type="protein sequence ID" value="KAJ6399836.1"/>
    <property type="molecule type" value="Genomic_DNA"/>
</dbReference>
<keyword evidence="4" id="KW-1185">Reference proteome</keyword>
<feature type="region of interest" description="Disordered" evidence="1">
    <location>
        <begin position="380"/>
        <end position="425"/>
    </location>
</feature>
<gene>
    <name evidence="3" type="ORF">OIU84_015487</name>
</gene>
<sequence length="425" mass="46975">MANNTLPNSSWADKVRVSDASSRHTLDSLPRQVEGKLHVPKEALQESTCQWTRCIVGFFPRSKMAFHAVRAIATKAWKNCGMELVTATSTGFFIFRFKDETDLHAVMEKGPCMFGGRNIILQQWHPRLLFDKTKIATIPVWIRLHGLPFPMWTRQGLSMATSMVGKPLSCDAQTFSCTRLEYARVCVELDAAHPITHKFEVDYPFSSDPIIVEVDYEWKPSRCSKCKYFGHSCHGQQDRNETGGEEPRQATLQGVATPEDTQSLGEKVGTDQTAQNPNPPVATSDNPIKKPKPKQPQTVNPIPVTTSATSHYQNNPAPPAPAPPVPAHPPKPKKQKKKQTTQRDKGEGGYVIAQGETLGLEILFQEQICTVSRMVSPSCSIADQDIPSTSASSQSSPATSNSPTKIAPTVRKKKSGRKRREAKGF</sequence>
<dbReference type="InterPro" id="IPR040256">
    <property type="entry name" value="At4g02000-like"/>
</dbReference>
<dbReference type="Pfam" id="PF14111">
    <property type="entry name" value="DUF4283"/>
    <property type="match status" value="1"/>
</dbReference>
<feature type="compositionally biased region" description="Basic and acidic residues" evidence="1">
    <location>
        <begin position="236"/>
        <end position="248"/>
    </location>
</feature>
<organism evidence="3 4">
    <name type="scientific">Salix udensis</name>
    <dbReference type="NCBI Taxonomy" id="889485"/>
    <lineage>
        <taxon>Eukaryota</taxon>
        <taxon>Viridiplantae</taxon>
        <taxon>Streptophyta</taxon>
        <taxon>Embryophyta</taxon>
        <taxon>Tracheophyta</taxon>
        <taxon>Spermatophyta</taxon>
        <taxon>Magnoliopsida</taxon>
        <taxon>eudicotyledons</taxon>
        <taxon>Gunneridae</taxon>
        <taxon>Pentapetalae</taxon>
        <taxon>rosids</taxon>
        <taxon>fabids</taxon>
        <taxon>Malpighiales</taxon>
        <taxon>Salicaceae</taxon>
        <taxon>Saliceae</taxon>
        <taxon>Salix</taxon>
    </lineage>
</organism>
<feature type="compositionally biased region" description="Polar residues" evidence="1">
    <location>
        <begin position="298"/>
        <end position="315"/>
    </location>
</feature>
<comment type="caution">
    <text evidence="3">The sequence shown here is derived from an EMBL/GenBank/DDBJ whole genome shotgun (WGS) entry which is preliminary data.</text>
</comment>